<dbReference type="GO" id="GO:0016787">
    <property type="term" value="F:hydrolase activity"/>
    <property type="evidence" value="ECO:0007669"/>
    <property type="project" value="UniProtKB-KW"/>
</dbReference>
<dbReference type="SUPFAM" id="SSF56281">
    <property type="entry name" value="Metallo-hydrolase/oxidoreductase"/>
    <property type="match status" value="1"/>
</dbReference>
<dbReference type="Pfam" id="PF00753">
    <property type="entry name" value="Lactamase_B"/>
    <property type="match status" value="1"/>
</dbReference>
<keyword evidence="3" id="KW-0479">Metal-binding</keyword>
<dbReference type="InterPro" id="IPR001279">
    <property type="entry name" value="Metallo-B-lactamas"/>
</dbReference>
<protein>
    <recommendedName>
        <fullName evidence="6">Metallo-beta-lactamase domain-containing protein</fullName>
    </recommendedName>
</protein>
<dbReference type="Gene3D" id="3.60.15.10">
    <property type="entry name" value="Ribonuclease Z/Hydroxyacylglutathione hydrolase-like"/>
    <property type="match status" value="1"/>
</dbReference>
<evidence type="ECO:0000256" key="3">
    <source>
        <dbReference type="ARBA" id="ARBA00022723"/>
    </source>
</evidence>
<dbReference type="AlphaFoldDB" id="A0A2T3APY3"/>
<sequence length="290" mass="32075">MATQLVPLLEIERLSSRVIRILGGNPGKFTLQGTNTYIVGTGPRRLLIDTGEGKPSWISAVQKTLKEENATISEAILTHWHHDHTGGQKDLLGISPETKIHKNSPSEGQLNITDGQTFQVDGASLRAVFSPGHAQDHMAFILEEEDAMFTGDNVLGHGTAVFEDLATYLNSLEKMRGAFRGRAYPGHGAVIADGPSKIAEYIRHRKQREDQVIQVLKSCKSSPGREAGEGEVDEWTSMEIVKIIYKDVPENLHLPANGGVMQILRKLEEEDKVVENPRTETWRVKNRAAL</sequence>
<dbReference type="InterPro" id="IPR047921">
    <property type="entry name" value="LACTB2-like_MBL-fold"/>
</dbReference>
<dbReference type="InterPro" id="IPR041516">
    <property type="entry name" value="LACTB2_WH"/>
</dbReference>
<dbReference type="GeneID" id="36575243"/>
<dbReference type="FunFam" id="3.60.15.10:FF:000041">
    <property type="entry name" value="Metallo-beta-lactamase domain protein"/>
    <property type="match status" value="1"/>
</dbReference>
<dbReference type="InParanoid" id="A0A2T3APY3"/>
<dbReference type="CDD" id="cd07722">
    <property type="entry name" value="LACTB2-like_MBL-fold"/>
    <property type="match status" value="1"/>
</dbReference>
<evidence type="ECO:0000256" key="5">
    <source>
        <dbReference type="ARBA" id="ARBA00022833"/>
    </source>
</evidence>
<dbReference type="Proteomes" id="UP000241818">
    <property type="component" value="Unassembled WGS sequence"/>
</dbReference>
<comment type="cofactor">
    <cofactor evidence="1">
        <name>Zn(2+)</name>
        <dbReference type="ChEBI" id="CHEBI:29105"/>
    </cofactor>
</comment>
<dbReference type="InterPro" id="IPR050662">
    <property type="entry name" value="Sec-metab_biosynth-thioest"/>
</dbReference>
<evidence type="ECO:0000313" key="7">
    <source>
        <dbReference type="EMBL" id="PSS07071.1"/>
    </source>
</evidence>
<dbReference type="GO" id="GO:0044550">
    <property type="term" value="P:secondary metabolite biosynthetic process"/>
    <property type="evidence" value="ECO:0007669"/>
    <property type="project" value="TreeGrafter"/>
</dbReference>
<dbReference type="Pfam" id="PF17778">
    <property type="entry name" value="WHD_BLACT"/>
    <property type="match status" value="1"/>
</dbReference>
<name>A0A2T3APY3_AMORE</name>
<dbReference type="InterPro" id="IPR036866">
    <property type="entry name" value="RibonucZ/Hydroxyglut_hydro"/>
</dbReference>
<evidence type="ECO:0000259" key="6">
    <source>
        <dbReference type="SMART" id="SM00849"/>
    </source>
</evidence>
<evidence type="ECO:0000256" key="1">
    <source>
        <dbReference type="ARBA" id="ARBA00001947"/>
    </source>
</evidence>
<keyword evidence="5" id="KW-0862">Zinc</keyword>
<reference evidence="7 8" key="1">
    <citation type="journal article" date="2018" name="New Phytol.">
        <title>Comparative genomics and transcriptomics depict ericoid mycorrhizal fungi as versatile saprotrophs and plant mutualists.</title>
        <authorList>
            <person name="Martino E."/>
            <person name="Morin E."/>
            <person name="Grelet G.A."/>
            <person name="Kuo A."/>
            <person name="Kohler A."/>
            <person name="Daghino S."/>
            <person name="Barry K.W."/>
            <person name="Cichocki N."/>
            <person name="Clum A."/>
            <person name="Dockter R.B."/>
            <person name="Hainaut M."/>
            <person name="Kuo R.C."/>
            <person name="LaButti K."/>
            <person name="Lindahl B.D."/>
            <person name="Lindquist E.A."/>
            <person name="Lipzen A."/>
            <person name="Khouja H.R."/>
            <person name="Magnuson J."/>
            <person name="Murat C."/>
            <person name="Ohm R.A."/>
            <person name="Singer S.W."/>
            <person name="Spatafora J.W."/>
            <person name="Wang M."/>
            <person name="Veneault-Fourrey C."/>
            <person name="Henrissat B."/>
            <person name="Grigoriev I.V."/>
            <person name="Martin F.M."/>
            <person name="Perotto S."/>
        </authorList>
    </citation>
    <scope>NUCLEOTIDE SEQUENCE [LARGE SCALE GENOMIC DNA]</scope>
    <source>
        <strain evidence="7 8">ATCC 22711</strain>
    </source>
</reference>
<dbReference type="EMBL" id="KZ679019">
    <property type="protein sequence ID" value="PSS07071.1"/>
    <property type="molecule type" value="Genomic_DNA"/>
</dbReference>
<dbReference type="Gene3D" id="1.10.10.10">
    <property type="entry name" value="Winged helix-like DNA-binding domain superfamily/Winged helix DNA-binding domain"/>
    <property type="match status" value="1"/>
</dbReference>
<dbReference type="PANTHER" id="PTHR23131:SF0">
    <property type="entry name" value="ENDORIBONUCLEASE LACTB2"/>
    <property type="match status" value="1"/>
</dbReference>
<evidence type="ECO:0000256" key="4">
    <source>
        <dbReference type="ARBA" id="ARBA00022801"/>
    </source>
</evidence>
<dbReference type="FunFam" id="1.10.10.10:FF:000328">
    <property type="entry name" value="Lactamase beta 2"/>
    <property type="match status" value="1"/>
</dbReference>
<dbReference type="InterPro" id="IPR036388">
    <property type="entry name" value="WH-like_DNA-bd_sf"/>
</dbReference>
<dbReference type="OrthoDB" id="17458at2759"/>
<gene>
    <name evidence="7" type="ORF">M430DRAFT_37674</name>
</gene>
<dbReference type="SMART" id="SM00849">
    <property type="entry name" value="Lactamase_B"/>
    <property type="match status" value="1"/>
</dbReference>
<evidence type="ECO:0000313" key="8">
    <source>
        <dbReference type="Proteomes" id="UP000241818"/>
    </source>
</evidence>
<accession>A0A2T3APY3</accession>
<keyword evidence="8" id="KW-1185">Reference proteome</keyword>
<comment type="similarity">
    <text evidence="2">Belongs to the metallo-beta-lactamase superfamily. Glyoxalase II family.</text>
</comment>
<proteinExistence type="inferred from homology"/>
<organism evidence="7 8">
    <name type="scientific">Amorphotheca resinae ATCC 22711</name>
    <dbReference type="NCBI Taxonomy" id="857342"/>
    <lineage>
        <taxon>Eukaryota</taxon>
        <taxon>Fungi</taxon>
        <taxon>Dikarya</taxon>
        <taxon>Ascomycota</taxon>
        <taxon>Pezizomycotina</taxon>
        <taxon>Leotiomycetes</taxon>
        <taxon>Helotiales</taxon>
        <taxon>Amorphothecaceae</taxon>
        <taxon>Amorphotheca</taxon>
    </lineage>
</organism>
<dbReference type="PANTHER" id="PTHR23131">
    <property type="entry name" value="ENDORIBONUCLEASE LACTB2"/>
    <property type="match status" value="1"/>
</dbReference>
<dbReference type="STRING" id="857342.A0A2T3APY3"/>
<evidence type="ECO:0000256" key="2">
    <source>
        <dbReference type="ARBA" id="ARBA00006759"/>
    </source>
</evidence>
<dbReference type="GO" id="GO:0046872">
    <property type="term" value="F:metal ion binding"/>
    <property type="evidence" value="ECO:0007669"/>
    <property type="project" value="UniProtKB-KW"/>
</dbReference>
<keyword evidence="4" id="KW-0378">Hydrolase</keyword>
<dbReference type="RefSeq" id="XP_024716727.1">
    <property type="nucleotide sequence ID" value="XM_024867162.1"/>
</dbReference>
<feature type="domain" description="Metallo-beta-lactamase" evidence="6">
    <location>
        <begin position="33"/>
        <end position="187"/>
    </location>
</feature>